<dbReference type="PANTHER" id="PTHR43390">
    <property type="entry name" value="SIGNAL PEPTIDASE I"/>
    <property type="match status" value="1"/>
</dbReference>
<dbReference type="GO" id="GO:0004252">
    <property type="term" value="F:serine-type endopeptidase activity"/>
    <property type="evidence" value="ECO:0007669"/>
    <property type="project" value="InterPro"/>
</dbReference>
<keyword evidence="11" id="KW-1185">Reference proteome</keyword>
<protein>
    <recommendedName>
        <fullName evidence="3 7">Signal peptidase I</fullName>
        <ecNumber evidence="3 7">3.4.21.89</ecNumber>
    </recommendedName>
</protein>
<evidence type="ECO:0000256" key="8">
    <source>
        <dbReference type="RuleBase" id="RU362042"/>
    </source>
</evidence>
<dbReference type="GO" id="GO:0009003">
    <property type="term" value="F:signal peptidase activity"/>
    <property type="evidence" value="ECO:0007669"/>
    <property type="project" value="UniProtKB-EC"/>
</dbReference>
<dbReference type="InterPro" id="IPR000223">
    <property type="entry name" value="Pept_S26A_signal_pept_1"/>
</dbReference>
<keyword evidence="7" id="KW-0472">Membrane</keyword>
<dbReference type="FunFam" id="2.10.109.10:FF:000004">
    <property type="entry name" value="Signal peptidase I"/>
    <property type="match status" value="1"/>
</dbReference>
<keyword evidence="5 7" id="KW-0378">Hydrolase</keyword>
<dbReference type="PANTHER" id="PTHR43390:SF8">
    <property type="entry name" value="SIGNAL PEPTIDASE I"/>
    <property type="match status" value="1"/>
</dbReference>
<dbReference type="Pfam" id="PF10502">
    <property type="entry name" value="Peptidase_S26"/>
    <property type="match status" value="1"/>
</dbReference>
<comment type="catalytic activity">
    <reaction evidence="1 7">
        <text>Cleavage of hydrophobic, N-terminal signal or leader sequences from secreted and periplasmic proteins.</text>
        <dbReference type="EC" id="3.4.21.89"/>
    </reaction>
</comment>
<evidence type="ECO:0000313" key="10">
    <source>
        <dbReference type="EMBL" id="GGI14264.1"/>
    </source>
</evidence>
<dbReference type="EMBL" id="BMHB01000001">
    <property type="protein sequence ID" value="GGI14264.1"/>
    <property type="molecule type" value="Genomic_DNA"/>
</dbReference>
<keyword evidence="7" id="KW-1133">Transmembrane helix</keyword>
<dbReference type="InterPro" id="IPR019758">
    <property type="entry name" value="Pept_S26A_signal_pept_1_CS"/>
</dbReference>
<name>A0A8J3AI92_9BACI</name>
<keyword evidence="7" id="KW-0812">Transmembrane</keyword>
<feature type="domain" description="Peptidase S26" evidence="9">
    <location>
        <begin position="10"/>
        <end position="175"/>
    </location>
</feature>
<dbReference type="GO" id="GO:0006465">
    <property type="term" value="P:signal peptide processing"/>
    <property type="evidence" value="ECO:0007669"/>
    <property type="project" value="InterPro"/>
</dbReference>
<dbReference type="InterPro" id="IPR036286">
    <property type="entry name" value="LexA/Signal_pep-like_sf"/>
</dbReference>
<dbReference type="GO" id="GO:0005886">
    <property type="term" value="C:plasma membrane"/>
    <property type="evidence" value="ECO:0007669"/>
    <property type="project" value="UniProtKB-SubCell"/>
</dbReference>
<evidence type="ECO:0000259" key="9">
    <source>
        <dbReference type="Pfam" id="PF10502"/>
    </source>
</evidence>
<feature type="active site" evidence="6">
    <location>
        <position position="81"/>
    </location>
</feature>
<dbReference type="AlphaFoldDB" id="A0A8J3AI92"/>
<dbReference type="Gene3D" id="2.10.109.10">
    <property type="entry name" value="Umud Fragment, subunit A"/>
    <property type="match status" value="1"/>
</dbReference>
<evidence type="ECO:0000256" key="6">
    <source>
        <dbReference type="PIRSR" id="PIRSR600223-1"/>
    </source>
</evidence>
<evidence type="ECO:0000256" key="5">
    <source>
        <dbReference type="ARBA" id="ARBA00022801"/>
    </source>
</evidence>
<keyword evidence="4 7" id="KW-0645">Protease</keyword>
<dbReference type="PROSITE" id="PS00761">
    <property type="entry name" value="SPASE_I_3"/>
    <property type="match status" value="1"/>
</dbReference>
<proteinExistence type="inferred from homology"/>
<gene>
    <name evidence="10" type="ORF">GCM10007380_22070</name>
</gene>
<comment type="subcellular location">
    <subcellularLocation>
        <location evidence="2">Cell membrane</location>
        <topology evidence="2">Single-pass type II membrane protein</topology>
    </subcellularLocation>
    <subcellularLocation>
        <location evidence="8">Membrane</location>
        <topology evidence="8">Single-pass type II membrane protein</topology>
    </subcellularLocation>
</comment>
<organism evidence="10 11">
    <name type="scientific">Gottfriedia solisilvae</name>
    <dbReference type="NCBI Taxonomy" id="1516104"/>
    <lineage>
        <taxon>Bacteria</taxon>
        <taxon>Bacillati</taxon>
        <taxon>Bacillota</taxon>
        <taxon>Bacilli</taxon>
        <taxon>Bacillales</taxon>
        <taxon>Bacillaceae</taxon>
        <taxon>Gottfriedia</taxon>
    </lineage>
</organism>
<dbReference type="InterPro" id="IPR019757">
    <property type="entry name" value="Pept_S26A_signal_pept_1_Lys-AS"/>
</dbReference>
<feature type="transmembrane region" description="Helical" evidence="7">
    <location>
        <begin position="12"/>
        <end position="36"/>
    </location>
</feature>
<reference evidence="11" key="1">
    <citation type="journal article" date="2019" name="Int. J. Syst. Evol. Microbiol.">
        <title>The Global Catalogue of Microorganisms (GCM) 10K type strain sequencing project: providing services to taxonomists for standard genome sequencing and annotation.</title>
        <authorList>
            <consortium name="The Broad Institute Genomics Platform"/>
            <consortium name="The Broad Institute Genome Sequencing Center for Infectious Disease"/>
            <person name="Wu L."/>
            <person name="Ma J."/>
        </authorList>
    </citation>
    <scope>NUCLEOTIDE SEQUENCE [LARGE SCALE GENOMIC DNA]</scope>
    <source>
        <strain evidence="11">CGMCC 1.14993</strain>
    </source>
</reference>
<evidence type="ECO:0000256" key="7">
    <source>
        <dbReference type="RuleBase" id="RU003993"/>
    </source>
</evidence>
<dbReference type="PRINTS" id="PR00727">
    <property type="entry name" value="LEADERPTASE"/>
</dbReference>
<dbReference type="NCBIfam" id="TIGR02227">
    <property type="entry name" value="sigpep_I_bact"/>
    <property type="match status" value="1"/>
</dbReference>
<evidence type="ECO:0000313" key="11">
    <source>
        <dbReference type="Proteomes" id="UP000626244"/>
    </source>
</evidence>
<comment type="caution">
    <text evidence="10">The sequence shown here is derived from an EMBL/GenBank/DDBJ whole genome shotgun (WGS) entry which is preliminary data.</text>
</comment>
<accession>A0A8J3AI92</accession>
<feature type="active site" evidence="6">
    <location>
        <position position="40"/>
    </location>
</feature>
<dbReference type="PROSITE" id="PS00760">
    <property type="entry name" value="SPASE_I_2"/>
    <property type="match status" value="1"/>
</dbReference>
<dbReference type="SUPFAM" id="SSF51306">
    <property type="entry name" value="LexA/Signal peptidase"/>
    <property type="match status" value="1"/>
</dbReference>
<evidence type="ECO:0000256" key="3">
    <source>
        <dbReference type="ARBA" id="ARBA00013208"/>
    </source>
</evidence>
<dbReference type="PROSITE" id="PS00501">
    <property type="entry name" value="SPASE_I_1"/>
    <property type="match status" value="1"/>
</dbReference>
<dbReference type="CDD" id="cd06530">
    <property type="entry name" value="S26_SPase_I"/>
    <property type="match status" value="1"/>
</dbReference>
<evidence type="ECO:0000256" key="4">
    <source>
        <dbReference type="ARBA" id="ARBA00022670"/>
    </source>
</evidence>
<evidence type="ECO:0000256" key="2">
    <source>
        <dbReference type="ARBA" id="ARBA00004401"/>
    </source>
</evidence>
<evidence type="ECO:0000256" key="1">
    <source>
        <dbReference type="ARBA" id="ARBA00000677"/>
    </source>
</evidence>
<dbReference type="InterPro" id="IPR019756">
    <property type="entry name" value="Pept_S26A_signal_pept_1_Ser-AS"/>
</dbReference>
<dbReference type="InterPro" id="IPR019533">
    <property type="entry name" value="Peptidase_S26"/>
</dbReference>
<dbReference type="Proteomes" id="UP000626244">
    <property type="component" value="Unassembled WGS sequence"/>
</dbReference>
<dbReference type="EC" id="3.4.21.89" evidence="3 7"/>
<comment type="similarity">
    <text evidence="8">Belongs to the peptidase S26 family.</text>
</comment>
<sequence>MKENNGGGIWELIKTIFIALILAIGIRTFLFTPVLVDGISMMPTLQDQSRMIVNKIVYKLHEPERFDIVVFHATKEKDYIKRVIGLPGDTVEYKNDVLYVNGKAYKEAYLNEYKKETTDGPLTENFKLEEITGKKTVPKGEVFVLGDNRRLSKDSRIIGTVDQDEILGRASFVFWPFSEIKMAK</sequence>